<proteinExistence type="predicted"/>
<name>A0A210PNK8_MIZYE</name>
<reference evidence="1 2" key="1">
    <citation type="journal article" date="2017" name="Nat. Ecol. Evol.">
        <title>Scallop genome provides insights into evolution of bilaterian karyotype and development.</title>
        <authorList>
            <person name="Wang S."/>
            <person name="Zhang J."/>
            <person name="Jiao W."/>
            <person name="Li J."/>
            <person name="Xun X."/>
            <person name="Sun Y."/>
            <person name="Guo X."/>
            <person name="Huan P."/>
            <person name="Dong B."/>
            <person name="Zhang L."/>
            <person name="Hu X."/>
            <person name="Sun X."/>
            <person name="Wang J."/>
            <person name="Zhao C."/>
            <person name="Wang Y."/>
            <person name="Wang D."/>
            <person name="Huang X."/>
            <person name="Wang R."/>
            <person name="Lv J."/>
            <person name="Li Y."/>
            <person name="Zhang Z."/>
            <person name="Liu B."/>
            <person name="Lu W."/>
            <person name="Hui Y."/>
            <person name="Liang J."/>
            <person name="Zhou Z."/>
            <person name="Hou R."/>
            <person name="Li X."/>
            <person name="Liu Y."/>
            <person name="Li H."/>
            <person name="Ning X."/>
            <person name="Lin Y."/>
            <person name="Zhao L."/>
            <person name="Xing Q."/>
            <person name="Dou J."/>
            <person name="Li Y."/>
            <person name="Mao J."/>
            <person name="Guo H."/>
            <person name="Dou H."/>
            <person name="Li T."/>
            <person name="Mu C."/>
            <person name="Jiang W."/>
            <person name="Fu Q."/>
            <person name="Fu X."/>
            <person name="Miao Y."/>
            <person name="Liu J."/>
            <person name="Yu Q."/>
            <person name="Li R."/>
            <person name="Liao H."/>
            <person name="Li X."/>
            <person name="Kong Y."/>
            <person name="Jiang Z."/>
            <person name="Chourrout D."/>
            <person name="Li R."/>
            <person name="Bao Z."/>
        </authorList>
    </citation>
    <scope>NUCLEOTIDE SEQUENCE [LARGE SCALE GENOMIC DNA]</scope>
    <source>
        <strain evidence="1 2">PY_sf001</strain>
    </source>
</reference>
<evidence type="ECO:0000313" key="1">
    <source>
        <dbReference type="EMBL" id="OWF38053.1"/>
    </source>
</evidence>
<comment type="caution">
    <text evidence="1">The sequence shown here is derived from an EMBL/GenBank/DDBJ whole genome shotgun (WGS) entry which is preliminary data.</text>
</comment>
<protein>
    <submittedName>
        <fullName evidence="1">Uncharacterized protein</fullName>
    </submittedName>
</protein>
<organism evidence="1 2">
    <name type="scientific">Mizuhopecten yessoensis</name>
    <name type="common">Japanese scallop</name>
    <name type="synonym">Patinopecten yessoensis</name>
    <dbReference type="NCBI Taxonomy" id="6573"/>
    <lineage>
        <taxon>Eukaryota</taxon>
        <taxon>Metazoa</taxon>
        <taxon>Spiralia</taxon>
        <taxon>Lophotrochozoa</taxon>
        <taxon>Mollusca</taxon>
        <taxon>Bivalvia</taxon>
        <taxon>Autobranchia</taxon>
        <taxon>Pteriomorphia</taxon>
        <taxon>Pectinida</taxon>
        <taxon>Pectinoidea</taxon>
        <taxon>Pectinidae</taxon>
        <taxon>Mizuhopecten</taxon>
    </lineage>
</organism>
<dbReference type="AlphaFoldDB" id="A0A210PNK8"/>
<gene>
    <name evidence="1" type="ORF">KP79_PYT12806</name>
</gene>
<accession>A0A210PNK8</accession>
<dbReference type="Proteomes" id="UP000242188">
    <property type="component" value="Unassembled WGS sequence"/>
</dbReference>
<evidence type="ECO:0000313" key="2">
    <source>
        <dbReference type="Proteomes" id="UP000242188"/>
    </source>
</evidence>
<keyword evidence="2" id="KW-1185">Reference proteome</keyword>
<dbReference type="EMBL" id="NEDP02005574">
    <property type="protein sequence ID" value="OWF38053.1"/>
    <property type="molecule type" value="Genomic_DNA"/>
</dbReference>
<sequence length="372" mass="41795">MAHNLICRNLPEDPNQDNPIYCNQASGLMSCGSKRNLLSAVKKGKSIKLWFNSGLPSTASLQRLEIDTQANDCNVIGQAVFRIGVSMSSTTFALPLYWWHAMFSTLGTAKITRWYIGENLKKADSVSAYDLAWYVDVCWSFAFMHSDNGIQISGSVESLEAHILVGRRVRVLFDSYTMEADNVLISNTRLITAQFLSQMDTSTSMTFSAGYWKWVRISTDGSFFTDIYQMGSSTKVSSSVTSITASWFVERRGWNRILVTSPNGTVMEGSKTDLVLEIRHGSRLRCAVVFDINDTLVFTADNIEIHSDGNVAAQMFRYLQFDDGTLGSSVPYWRIMLVCTTGKLQESRWTVGEHVKRGEVLHDVTTYWFVDT</sequence>